<gene>
    <name evidence="1" type="ORF">DCAR_0104605</name>
</gene>
<accession>A0AAF0W8S3</accession>
<evidence type="ECO:0000313" key="1">
    <source>
        <dbReference type="EMBL" id="WOG85417.1"/>
    </source>
</evidence>
<evidence type="ECO:0000313" key="2">
    <source>
        <dbReference type="Proteomes" id="UP000077755"/>
    </source>
</evidence>
<reference evidence="1" key="1">
    <citation type="journal article" date="2016" name="Nat. Genet.">
        <title>A high-quality carrot genome assembly provides new insights into carotenoid accumulation and asterid genome evolution.</title>
        <authorList>
            <person name="Iorizzo M."/>
            <person name="Ellison S."/>
            <person name="Senalik D."/>
            <person name="Zeng P."/>
            <person name="Satapoomin P."/>
            <person name="Huang J."/>
            <person name="Bowman M."/>
            <person name="Iovene M."/>
            <person name="Sanseverino W."/>
            <person name="Cavagnaro P."/>
            <person name="Yildiz M."/>
            <person name="Macko-Podgorni A."/>
            <person name="Moranska E."/>
            <person name="Grzebelus E."/>
            <person name="Grzebelus D."/>
            <person name="Ashrafi H."/>
            <person name="Zheng Z."/>
            <person name="Cheng S."/>
            <person name="Spooner D."/>
            <person name="Van Deynze A."/>
            <person name="Simon P."/>
        </authorList>
    </citation>
    <scope>NUCLEOTIDE SEQUENCE</scope>
    <source>
        <tissue evidence="1">Leaf</tissue>
    </source>
</reference>
<name>A0AAF0W8S3_DAUCS</name>
<dbReference type="EMBL" id="CP093343">
    <property type="protein sequence ID" value="WOG85417.1"/>
    <property type="molecule type" value="Genomic_DNA"/>
</dbReference>
<organism evidence="1 2">
    <name type="scientific">Daucus carota subsp. sativus</name>
    <name type="common">Carrot</name>
    <dbReference type="NCBI Taxonomy" id="79200"/>
    <lineage>
        <taxon>Eukaryota</taxon>
        <taxon>Viridiplantae</taxon>
        <taxon>Streptophyta</taxon>
        <taxon>Embryophyta</taxon>
        <taxon>Tracheophyta</taxon>
        <taxon>Spermatophyta</taxon>
        <taxon>Magnoliopsida</taxon>
        <taxon>eudicotyledons</taxon>
        <taxon>Gunneridae</taxon>
        <taxon>Pentapetalae</taxon>
        <taxon>asterids</taxon>
        <taxon>campanulids</taxon>
        <taxon>Apiales</taxon>
        <taxon>Apiaceae</taxon>
        <taxon>Apioideae</taxon>
        <taxon>Scandiceae</taxon>
        <taxon>Daucinae</taxon>
        <taxon>Daucus</taxon>
        <taxon>Daucus sect. Daucus</taxon>
    </lineage>
</organism>
<dbReference type="AlphaFoldDB" id="A0AAF0W8S3"/>
<protein>
    <submittedName>
        <fullName evidence="1">Uncharacterized protein</fullName>
    </submittedName>
</protein>
<reference evidence="1" key="2">
    <citation type="submission" date="2022-03" db="EMBL/GenBank/DDBJ databases">
        <title>Draft title - Genomic analysis of global carrot germplasm unveils the trajectory of domestication and the origin of high carotenoid orange carrot.</title>
        <authorList>
            <person name="Iorizzo M."/>
            <person name="Ellison S."/>
            <person name="Senalik D."/>
            <person name="Macko-Podgorni A."/>
            <person name="Grzebelus D."/>
            <person name="Bostan H."/>
            <person name="Rolling W."/>
            <person name="Curaba J."/>
            <person name="Simon P."/>
        </authorList>
    </citation>
    <scope>NUCLEOTIDE SEQUENCE</scope>
    <source>
        <tissue evidence="1">Leaf</tissue>
    </source>
</reference>
<dbReference type="Proteomes" id="UP000077755">
    <property type="component" value="Chromosome 1"/>
</dbReference>
<sequence length="29" mass="3560">MELHLLSCLVTINYQRKEEPSCCRWKCIY</sequence>
<proteinExistence type="predicted"/>
<keyword evidence="2" id="KW-1185">Reference proteome</keyword>